<dbReference type="AlphaFoldDB" id="A0A9D1X6V5"/>
<comment type="caution">
    <text evidence="2">The sequence shown here is derived from an EMBL/GenBank/DDBJ whole genome shotgun (WGS) entry which is preliminary data.</text>
</comment>
<protein>
    <recommendedName>
        <fullName evidence="4">DUF5123 domain-containing protein</fullName>
    </recommendedName>
</protein>
<sequence>MKTFTNIFLPFIIIIFLTLSACDELDDHYATNPAYRLSFSTDTLAFDTVFSTVGSTTKQLMIYNKNDEPLNIESILLASGETTGFRINVDGRKGSTFNNVSILEQDSMYVFVEVTVNPNNGNQPLLVQDSILFQVNGNRQSVLLEAYGQDVHLYKGGKTFDRDTILPADKPYLIYDSLTVSKGAKVTIAPGTTFYMHNKANWIIHGAIEAVGTVERPILFRGDRLDDILENTLSYDNTPGQWGGIFIKSDSYENRLESVIIRSGTSGLTCELSTPDQPKLTILNSRITNMSENLLSAINCDITAVNSEFTNAGGSVMTLIGGQYEFTHCTIANYMSLTQRDGGSETTLPSKTLYLLNNATVNKSGPYPITKAHFYNCIIDGSFTATDNFQNNGEISISSGEELTRANETEDFDYLFDHCLLKALPMENSHCVDVIFGKQNQDNFMILGGEENHYKYDFRLAADTVPAVGAADKTISEKYPTDFYGINRLESPYGPSIGAYEYVPLEEEKTN</sequence>
<feature type="chain" id="PRO_5038586141" description="DUF5123 domain-containing protein" evidence="1">
    <location>
        <begin position="22"/>
        <end position="511"/>
    </location>
</feature>
<evidence type="ECO:0000256" key="1">
    <source>
        <dbReference type="SAM" id="SignalP"/>
    </source>
</evidence>
<name>A0A9D1X6V5_9BACT</name>
<dbReference type="InterPro" id="IPR011050">
    <property type="entry name" value="Pectin_lyase_fold/virulence"/>
</dbReference>
<dbReference type="Proteomes" id="UP000886740">
    <property type="component" value="Unassembled WGS sequence"/>
</dbReference>
<evidence type="ECO:0000313" key="3">
    <source>
        <dbReference type="Proteomes" id="UP000886740"/>
    </source>
</evidence>
<dbReference type="PROSITE" id="PS51257">
    <property type="entry name" value="PROKAR_LIPOPROTEIN"/>
    <property type="match status" value="1"/>
</dbReference>
<proteinExistence type="predicted"/>
<reference evidence="2" key="1">
    <citation type="journal article" date="2021" name="PeerJ">
        <title>Extensive microbial diversity within the chicken gut microbiome revealed by metagenomics and culture.</title>
        <authorList>
            <person name="Gilroy R."/>
            <person name="Ravi A."/>
            <person name="Getino M."/>
            <person name="Pursley I."/>
            <person name="Horton D.L."/>
            <person name="Alikhan N.F."/>
            <person name="Baker D."/>
            <person name="Gharbi K."/>
            <person name="Hall N."/>
            <person name="Watson M."/>
            <person name="Adriaenssens E.M."/>
            <person name="Foster-Nyarko E."/>
            <person name="Jarju S."/>
            <person name="Secka A."/>
            <person name="Antonio M."/>
            <person name="Oren A."/>
            <person name="Chaudhuri R.R."/>
            <person name="La Ragione R."/>
            <person name="Hildebrand F."/>
            <person name="Pallen M.J."/>
        </authorList>
    </citation>
    <scope>NUCLEOTIDE SEQUENCE</scope>
    <source>
        <strain evidence="2">ChiGjej6B6-14162</strain>
    </source>
</reference>
<organism evidence="2 3">
    <name type="scientific">Candidatus Parabacteroides intestinipullorum</name>
    <dbReference type="NCBI Taxonomy" id="2838723"/>
    <lineage>
        <taxon>Bacteria</taxon>
        <taxon>Pseudomonadati</taxon>
        <taxon>Bacteroidota</taxon>
        <taxon>Bacteroidia</taxon>
        <taxon>Bacteroidales</taxon>
        <taxon>Tannerellaceae</taxon>
        <taxon>Parabacteroides</taxon>
    </lineage>
</organism>
<evidence type="ECO:0008006" key="4">
    <source>
        <dbReference type="Google" id="ProtNLM"/>
    </source>
</evidence>
<gene>
    <name evidence="2" type="ORF">H9977_02955</name>
</gene>
<keyword evidence="1" id="KW-0732">Signal</keyword>
<feature type="signal peptide" evidence="1">
    <location>
        <begin position="1"/>
        <end position="21"/>
    </location>
</feature>
<accession>A0A9D1X6V5</accession>
<reference evidence="2" key="2">
    <citation type="submission" date="2021-04" db="EMBL/GenBank/DDBJ databases">
        <authorList>
            <person name="Gilroy R."/>
        </authorList>
    </citation>
    <scope>NUCLEOTIDE SEQUENCE</scope>
    <source>
        <strain evidence="2">ChiGjej6B6-14162</strain>
    </source>
</reference>
<evidence type="ECO:0000313" key="2">
    <source>
        <dbReference type="EMBL" id="HIX73989.1"/>
    </source>
</evidence>
<dbReference type="EMBL" id="DXEL01000026">
    <property type="protein sequence ID" value="HIX73989.1"/>
    <property type="molecule type" value="Genomic_DNA"/>
</dbReference>
<dbReference type="SUPFAM" id="SSF51126">
    <property type="entry name" value="Pectin lyase-like"/>
    <property type="match status" value="1"/>
</dbReference>